<feature type="signal peptide" evidence="1">
    <location>
        <begin position="1"/>
        <end position="22"/>
    </location>
</feature>
<protein>
    <recommendedName>
        <fullName evidence="2">Peptidase S9 prolyl oligopeptidase catalytic domain-containing protein</fullName>
    </recommendedName>
</protein>
<dbReference type="InterPro" id="IPR001375">
    <property type="entry name" value="Peptidase_S9_cat"/>
</dbReference>
<accession>A0ABM8ENZ7</accession>
<reference evidence="3 4" key="1">
    <citation type="submission" date="2022-12" db="EMBL/GenBank/DDBJ databases">
        <title>Polyphasic characterization of Geotalea uranireducens NIT-SL11 newly isolated from a complex of sewage sludge and microbially reduced graphene oxide.</title>
        <authorList>
            <person name="Xie L."/>
            <person name="Yoshida N."/>
            <person name="Meng L."/>
        </authorList>
    </citation>
    <scope>NUCLEOTIDE SEQUENCE [LARGE SCALE GENOMIC DNA]</scope>
    <source>
        <strain evidence="3 4">NIT-SL11</strain>
    </source>
</reference>
<sequence>MKPLLLSIFCLLCFTVPGLAFAAPGAGAPQDNRGREHTGISGTVLDAYGKPVAGALVVARNAATADGPVFVADGRTGKDGQYRLSLPEGGRYLVRVKGNRLQFAAEVKAGAVTEGININPSGIPGPRRAPAEVGKEMAGVCGDEDFATTVAGRSGCLVMREYGFSGPSSPRTLVVWLHGDLSDGGPANYHFPLAEQAATEFAAEKVLSIALVRPGYQDGAGNYSAGDCYRRLDTYTRENITEIGAAIERLRQHFKPERLFLVGDSGGAAIAAVLLGMQPKLAEGAILVGCPCDLVRWRGDRRPWTASENPLNWADRIDPAASVIVLTGADDSNTVPVIGLYYADVLKTRGVRATFRMIPDTTHEEAIASPAVTAALRSLLR</sequence>
<organism evidence="3 4">
    <name type="scientific">Geotalea uraniireducens</name>
    <dbReference type="NCBI Taxonomy" id="351604"/>
    <lineage>
        <taxon>Bacteria</taxon>
        <taxon>Pseudomonadati</taxon>
        <taxon>Thermodesulfobacteriota</taxon>
        <taxon>Desulfuromonadia</taxon>
        <taxon>Geobacterales</taxon>
        <taxon>Geobacteraceae</taxon>
        <taxon>Geotalea</taxon>
    </lineage>
</organism>
<evidence type="ECO:0000256" key="1">
    <source>
        <dbReference type="SAM" id="SignalP"/>
    </source>
</evidence>
<dbReference type="SUPFAM" id="SSF53474">
    <property type="entry name" value="alpha/beta-Hydrolases"/>
    <property type="match status" value="1"/>
</dbReference>
<dbReference type="InterPro" id="IPR029058">
    <property type="entry name" value="AB_hydrolase_fold"/>
</dbReference>
<dbReference type="EMBL" id="AP027151">
    <property type="protein sequence ID" value="BDV44317.1"/>
    <property type="molecule type" value="Genomic_DNA"/>
</dbReference>
<evidence type="ECO:0000313" key="4">
    <source>
        <dbReference type="Proteomes" id="UP001317705"/>
    </source>
</evidence>
<keyword evidence="4" id="KW-1185">Reference proteome</keyword>
<dbReference type="Pfam" id="PF00326">
    <property type="entry name" value="Peptidase_S9"/>
    <property type="match status" value="1"/>
</dbReference>
<proteinExistence type="predicted"/>
<name>A0ABM8ENZ7_9BACT</name>
<dbReference type="Pfam" id="PF13620">
    <property type="entry name" value="CarboxypepD_reg"/>
    <property type="match status" value="1"/>
</dbReference>
<dbReference type="Gene3D" id="2.60.40.1120">
    <property type="entry name" value="Carboxypeptidase-like, regulatory domain"/>
    <property type="match status" value="1"/>
</dbReference>
<dbReference type="RefSeq" id="WP_282000423.1">
    <property type="nucleotide sequence ID" value="NZ_AP027151.1"/>
</dbReference>
<evidence type="ECO:0000259" key="2">
    <source>
        <dbReference type="Pfam" id="PF00326"/>
    </source>
</evidence>
<dbReference type="InterPro" id="IPR008969">
    <property type="entry name" value="CarboxyPept-like_regulatory"/>
</dbReference>
<feature type="domain" description="Peptidase S9 prolyl oligopeptidase catalytic" evidence="2">
    <location>
        <begin position="244"/>
        <end position="368"/>
    </location>
</feature>
<gene>
    <name evidence="3" type="ORF">GURASL_32400</name>
</gene>
<dbReference type="SUPFAM" id="SSF49464">
    <property type="entry name" value="Carboxypeptidase regulatory domain-like"/>
    <property type="match status" value="1"/>
</dbReference>
<dbReference type="Gene3D" id="3.40.50.1820">
    <property type="entry name" value="alpha/beta hydrolase"/>
    <property type="match status" value="1"/>
</dbReference>
<keyword evidence="1" id="KW-0732">Signal</keyword>
<evidence type="ECO:0000313" key="3">
    <source>
        <dbReference type="EMBL" id="BDV44317.1"/>
    </source>
</evidence>
<feature type="chain" id="PRO_5047198305" description="Peptidase S9 prolyl oligopeptidase catalytic domain-containing protein" evidence="1">
    <location>
        <begin position="23"/>
        <end position="381"/>
    </location>
</feature>
<dbReference type="Proteomes" id="UP001317705">
    <property type="component" value="Chromosome"/>
</dbReference>